<evidence type="ECO:0000313" key="2">
    <source>
        <dbReference type="EMBL" id="KYQ93014.1"/>
    </source>
</evidence>
<dbReference type="InParanoid" id="A0A151ZGM4"/>
<gene>
    <name evidence="2" type="ORF">DLAC_11635</name>
</gene>
<reference evidence="2 3" key="1">
    <citation type="submission" date="2015-12" db="EMBL/GenBank/DDBJ databases">
        <title>Dictyostelia acquired genes for synthesis and detection of signals that induce cell-type specialization by lateral gene transfer from prokaryotes.</title>
        <authorList>
            <person name="Gloeckner G."/>
            <person name="Schaap P."/>
        </authorList>
    </citation>
    <scope>NUCLEOTIDE SEQUENCE [LARGE SCALE GENOMIC DNA]</scope>
    <source>
        <strain evidence="2 3">TK</strain>
    </source>
</reference>
<dbReference type="EMBL" id="LODT01000028">
    <property type="protein sequence ID" value="KYQ93014.1"/>
    <property type="molecule type" value="Genomic_DNA"/>
</dbReference>
<feature type="compositionally biased region" description="Low complexity" evidence="1">
    <location>
        <begin position="24"/>
        <end position="42"/>
    </location>
</feature>
<evidence type="ECO:0000256" key="1">
    <source>
        <dbReference type="SAM" id="MobiDB-lite"/>
    </source>
</evidence>
<protein>
    <submittedName>
        <fullName evidence="2">Uncharacterized protein</fullName>
    </submittedName>
</protein>
<comment type="caution">
    <text evidence="2">The sequence shown here is derived from an EMBL/GenBank/DDBJ whole genome shotgun (WGS) entry which is preliminary data.</text>
</comment>
<sequence>MSSFLNFFTRSNSTSSMESPISPPMLSSTPSSPNTSSTNLLSHRTSLTSSMDGLFSRSTSMDIQNQNKDKESSYFRMLQVVEAGSL</sequence>
<accession>A0A151ZGM4</accession>
<dbReference type="Proteomes" id="UP000076078">
    <property type="component" value="Unassembled WGS sequence"/>
</dbReference>
<dbReference type="OMA" id="YFRMLQV"/>
<name>A0A151ZGM4_TIELA</name>
<keyword evidence="3" id="KW-1185">Reference proteome</keyword>
<proteinExistence type="predicted"/>
<dbReference type="AlphaFoldDB" id="A0A151ZGM4"/>
<feature type="compositionally biased region" description="Polar residues" evidence="1">
    <location>
        <begin position="1"/>
        <end position="18"/>
    </location>
</feature>
<evidence type="ECO:0000313" key="3">
    <source>
        <dbReference type="Proteomes" id="UP000076078"/>
    </source>
</evidence>
<dbReference type="FunCoup" id="A0A151ZGM4">
    <property type="interactions" value="259"/>
</dbReference>
<feature type="region of interest" description="Disordered" evidence="1">
    <location>
        <begin position="1"/>
        <end position="43"/>
    </location>
</feature>
<organism evidence="2 3">
    <name type="scientific">Tieghemostelium lacteum</name>
    <name type="common">Slime mold</name>
    <name type="synonym">Dictyostelium lacteum</name>
    <dbReference type="NCBI Taxonomy" id="361077"/>
    <lineage>
        <taxon>Eukaryota</taxon>
        <taxon>Amoebozoa</taxon>
        <taxon>Evosea</taxon>
        <taxon>Eumycetozoa</taxon>
        <taxon>Dictyostelia</taxon>
        <taxon>Dictyosteliales</taxon>
        <taxon>Raperosteliaceae</taxon>
        <taxon>Tieghemostelium</taxon>
    </lineage>
</organism>